<organism evidence="2 3">
    <name type="scientific">Segatella oris</name>
    <dbReference type="NCBI Taxonomy" id="28135"/>
    <lineage>
        <taxon>Bacteria</taxon>
        <taxon>Pseudomonadati</taxon>
        <taxon>Bacteroidota</taxon>
        <taxon>Bacteroidia</taxon>
        <taxon>Bacteroidales</taxon>
        <taxon>Prevotellaceae</taxon>
        <taxon>Segatella</taxon>
    </lineage>
</organism>
<feature type="domain" description="Carrier" evidence="1">
    <location>
        <begin position="1"/>
        <end position="79"/>
    </location>
</feature>
<protein>
    <recommendedName>
        <fullName evidence="1">Carrier domain-containing protein</fullName>
    </recommendedName>
</protein>
<evidence type="ECO:0000313" key="2">
    <source>
        <dbReference type="EMBL" id="VEH14604.1"/>
    </source>
</evidence>
<dbReference type="InterPro" id="IPR036736">
    <property type="entry name" value="ACP-like_sf"/>
</dbReference>
<dbReference type="EMBL" id="LR134384">
    <property type="protein sequence ID" value="VEH14604.1"/>
    <property type="molecule type" value="Genomic_DNA"/>
</dbReference>
<name>A0A3S4V8H2_9BACT</name>
<dbReference type="PROSITE" id="PS50075">
    <property type="entry name" value="CARRIER"/>
    <property type="match status" value="1"/>
</dbReference>
<dbReference type="KEGG" id="poc:NCTC13071_00581"/>
<dbReference type="Pfam" id="PF00550">
    <property type="entry name" value="PP-binding"/>
    <property type="match status" value="1"/>
</dbReference>
<proteinExistence type="predicted"/>
<dbReference type="Proteomes" id="UP000274578">
    <property type="component" value="Chromosome 1"/>
</dbReference>
<dbReference type="AlphaFoldDB" id="A0A3S4V8H2"/>
<reference evidence="2 3" key="1">
    <citation type="submission" date="2018-12" db="EMBL/GenBank/DDBJ databases">
        <authorList>
            <consortium name="Pathogen Informatics"/>
        </authorList>
    </citation>
    <scope>NUCLEOTIDE SEQUENCE [LARGE SCALE GENOMIC DNA]</scope>
    <source>
        <strain evidence="2 3">NCTC13071</strain>
    </source>
</reference>
<dbReference type="InterPro" id="IPR009081">
    <property type="entry name" value="PP-bd_ACP"/>
</dbReference>
<accession>A0A3S4V8H2</accession>
<dbReference type="Gene3D" id="1.10.1200.10">
    <property type="entry name" value="ACP-like"/>
    <property type="match status" value="1"/>
</dbReference>
<dbReference type="GeneID" id="85011479"/>
<sequence>MEKNEIMQALNGIFSAVLNQSNLQLSENMTTDDIENWDSLTNMTIISEIEKRWNIHFKLRDIIRMKNIGDMADAVISKSQQ</sequence>
<evidence type="ECO:0000259" key="1">
    <source>
        <dbReference type="PROSITE" id="PS50075"/>
    </source>
</evidence>
<dbReference type="RefSeq" id="WP_004373020.1">
    <property type="nucleotide sequence ID" value="NZ_CAUQRS010000003.1"/>
</dbReference>
<evidence type="ECO:0000313" key="3">
    <source>
        <dbReference type="Proteomes" id="UP000274578"/>
    </source>
</evidence>
<dbReference type="SUPFAM" id="SSF47336">
    <property type="entry name" value="ACP-like"/>
    <property type="match status" value="1"/>
</dbReference>
<gene>
    <name evidence="2" type="ORF">NCTC13071_00581</name>
</gene>